<dbReference type="InterPro" id="IPR058240">
    <property type="entry name" value="rSAM_sf"/>
</dbReference>
<dbReference type="Proteomes" id="UP000250200">
    <property type="component" value="Unassembled WGS sequence"/>
</dbReference>
<sequence length="126" mass="14112">MSFKTDYNTQSSVYFYSIHPAMCNLKCAWCIGQNITEDKNDPINNTLMEEGVLSTLVDSIISYRKEVVIDDKKKIFSTKRVSFSGITGDPLIAQRVLIPQIAKLQENGIETGMFTNGLLESVNNLV</sequence>
<accession>A0A7Z7K7T9</accession>
<name>A0A7Z7K7T9_STRAG</name>
<evidence type="ECO:0000313" key="2">
    <source>
        <dbReference type="Proteomes" id="UP000250200"/>
    </source>
</evidence>
<proteinExistence type="predicted"/>
<dbReference type="InterPro" id="IPR013785">
    <property type="entry name" value="Aldolase_TIM"/>
</dbReference>
<protein>
    <submittedName>
        <fullName evidence="1">Relaxase</fullName>
    </submittedName>
</protein>
<dbReference type="SUPFAM" id="SSF102114">
    <property type="entry name" value="Radical SAM enzymes"/>
    <property type="match status" value="1"/>
</dbReference>
<dbReference type="Gene3D" id="3.20.20.70">
    <property type="entry name" value="Aldolase class I"/>
    <property type="match status" value="1"/>
</dbReference>
<reference evidence="1 2" key="1">
    <citation type="submission" date="2018-06" db="EMBL/GenBank/DDBJ databases">
        <authorList>
            <consortium name="Pathogen Informatics"/>
            <person name="Doyle S."/>
        </authorList>
    </citation>
    <scope>NUCLEOTIDE SEQUENCE [LARGE SCALE GENOMIC DNA]</scope>
    <source>
        <strain evidence="1 2">NCTC8181</strain>
    </source>
</reference>
<dbReference type="AlphaFoldDB" id="A0A7Z7K7T9"/>
<comment type="caution">
    <text evidence="1">The sequence shown here is derived from an EMBL/GenBank/DDBJ whole genome shotgun (WGS) entry which is preliminary data.</text>
</comment>
<gene>
    <name evidence="1" type="ORF">NCTC8181_01228</name>
</gene>
<organism evidence="1 2">
    <name type="scientific">Streptococcus agalactiae</name>
    <dbReference type="NCBI Taxonomy" id="1311"/>
    <lineage>
        <taxon>Bacteria</taxon>
        <taxon>Bacillati</taxon>
        <taxon>Bacillota</taxon>
        <taxon>Bacilli</taxon>
        <taxon>Lactobacillales</taxon>
        <taxon>Streptococcaceae</taxon>
        <taxon>Streptococcus</taxon>
    </lineage>
</organism>
<dbReference type="EMBL" id="UAVB01000001">
    <property type="protein sequence ID" value="SQA18184.1"/>
    <property type="molecule type" value="Genomic_DNA"/>
</dbReference>
<evidence type="ECO:0000313" key="1">
    <source>
        <dbReference type="EMBL" id="SQA18184.1"/>
    </source>
</evidence>